<comment type="similarity">
    <text evidence="1 2">Belongs to the VPS16 family.</text>
</comment>
<dbReference type="InterPro" id="IPR038132">
    <property type="entry name" value="Vps16_C_sf"/>
</dbReference>
<dbReference type="AlphaFoldDB" id="A0A060T2E2"/>
<dbReference type="GO" id="GO:0042144">
    <property type="term" value="P:vacuole fusion, non-autophagic"/>
    <property type="evidence" value="ECO:0007669"/>
    <property type="project" value="TreeGrafter"/>
</dbReference>
<dbReference type="PANTHER" id="PTHR12811:SF0">
    <property type="entry name" value="VACUOLAR PROTEIN SORTING-ASSOCIATED PROTEIN 16 HOMOLOG"/>
    <property type="match status" value="1"/>
</dbReference>
<dbReference type="PANTHER" id="PTHR12811">
    <property type="entry name" value="VACUOLAR PROTEIN SORTING VPS16"/>
    <property type="match status" value="1"/>
</dbReference>
<reference evidence="5" key="1">
    <citation type="submission" date="2014-02" db="EMBL/GenBank/DDBJ databases">
        <authorList>
            <person name="Genoscope - CEA"/>
        </authorList>
    </citation>
    <scope>NUCLEOTIDE SEQUENCE</scope>
    <source>
        <strain evidence="5">LS3</strain>
    </source>
</reference>
<name>A0A060T2E2_BLAAD</name>
<evidence type="ECO:0000259" key="3">
    <source>
        <dbReference type="Pfam" id="PF04840"/>
    </source>
</evidence>
<dbReference type="PIRSF" id="PIRSF007949">
    <property type="entry name" value="VPS16"/>
    <property type="match status" value="1"/>
</dbReference>
<dbReference type="Gene3D" id="1.10.150.780">
    <property type="entry name" value="Vps16, C-terminal region"/>
    <property type="match status" value="1"/>
</dbReference>
<dbReference type="GO" id="GO:0003779">
    <property type="term" value="F:actin binding"/>
    <property type="evidence" value="ECO:0007669"/>
    <property type="project" value="TreeGrafter"/>
</dbReference>
<dbReference type="InterPro" id="IPR006925">
    <property type="entry name" value="Vps16_C"/>
</dbReference>
<evidence type="ECO:0000256" key="1">
    <source>
        <dbReference type="ARBA" id="ARBA00009250"/>
    </source>
</evidence>
<keyword evidence="2" id="KW-0813">Transport</keyword>
<feature type="domain" description="Vps16 C-terminal" evidence="3">
    <location>
        <begin position="528"/>
        <end position="830"/>
    </location>
</feature>
<dbReference type="SUPFAM" id="SSF50978">
    <property type="entry name" value="WD40 repeat-like"/>
    <property type="match status" value="1"/>
</dbReference>
<keyword evidence="2" id="KW-0653">Protein transport</keyword>
<dbReference type="Pfam" id="PF04841">
    <property type="entry name" value="Vps16_N"/>
    <property type="match status" value="1"/>
</dbReference>
<accession>A0A060T2E2</accession>
<evidence type="ECO:0000313" key="5">
    <source>
        <dbReference type="EMBL" id="CDP35245.1"/>
    </source>
</evidence>
<evidence type="ECO:0000256" key="2">
    <source>
        <dbReference type="PIRNR" id="PIRNR007949"/>
    </source>
</evidence>
<comment type="function">
    <text evidence="2">Essential for vacuolar protein sorting. Required for vacuole biogenesis, stability and to maintain vacuole morphology.</text>
</comment>
<dbReference type="Pfam" id="PF04840">
    <property type="entry name" value="Vps16_C"/>
    <property type="match status" value="1"/>
</dbReference>
<sequence length="849" mass="95764">MNCCRRAPYLPAFSVDSLMPSNPTLEWESLNGKYYRTFEGYSMLWDVDISENIVVSAPYGGAIAVTRDPGKLVAYRGPESRQSKVTIYSGCGNHIHTIPWDNGSIKGIGWSRFEQLLIVSSRGNVRVYYDFDGNFVQFSLGKIAEINGVHSTQFSPNSGLVARLNNGRFVSVSRFDDPNPHMLAELPAGEENRTIRSWAIVPTPDYSLGQHSDILVATDSALFDVTTTSAKERRIEGVKPGPLSLVASPFQDDLFGAFYEDGSGTMFRTSGYNDLIVEFDSGMKERPGQMVWCGKGVLALIWGSEALLIDSDGSSLPLVFDDPIVVFPETSGMRLLSNQKHDFFTIVPPKVVRIFRLGSTAPSAILRDCVDHLDRGSAKADENLLIIGDRLPSAVDDCTEAAAYEFESSWQKKLLRAASFGKAALEAYDSDKFVRTCEYIRVLNTVRNINVGILMDYEQLLDLTPRALIDRLLMRKLHHLAFRCAEYLRLPTEDIYVHWACSKIRASPQDDESLFQQLIPRLTAKSGIMYDQIAATAFEEGRTKLAIAMLEYESRPDKQVPQLLKIEEHELALLAAVNSYNWGLIFYVLSYLHKHMSIAAFFKLIDDKPLAAKCFEMMSSDEALLENFYYQGDKREDNAMLKYKQALAIPNDGHLLDKTETLELARLKYSDIPTRNFETKAIESHIDLVKIQQQLSDDYDKDFRGLSVSDTIYELLMMAQNPRAQKLKDTFKVPDRRFWWLKLRALVARRDWDNLHKFATSKKSPIGYGPFFEETFKAGNRTLAAQFVPMSTELTPGDRISMYIKVNELQSATQEAIKAKDVEALENLEPMVGSGLQNDIQAALRHLKK</sequence>
<dbReference type="InterPro" id="IPR006926">
    <property type="entry name" value="Vps16_N"/>
</dbReference>
<feature type="domain" description="Vps16 N-terminal" evidence="4">
    <location>
        <begin position="23"/>
        <end position="435"/>
    </location>
</feature>
<dbReference type="PhylomeDB" id="A0A060T2E2"/>
<proteinExistence type="inferred from homology"/>
<dbReference type="EMBL" id="HG937693">
    <property type="protein sequence ID" value="CDP35245.1"/>
    <property type="molecule type" value="Genomic_DNA"/>
</dbReference>
<dbReference type="GO" id="GO:0005768">
    <property type="term" value="C:endosome"/>
    <property type="evidence" value="ECO:0007669"/>
    <property type="project" value="TreeGrafter"/>
</dbReference>
<dbReference type="InterPro" id="IPR036322">
    <property type="entry name" value="WD40_repeat_dom_sf"/>
</dbReference>
<dbReference type="GO" id="GO:0006886">
    <property type="term" value="P:intracellular protein transport"/>
    <property type="evidence" value="ECO:0007669"/>
    <property type="project" value="InterPro"/>
</dbReference>
<dbReference type="GO" id="GO:0016197">
    <property type="term" value="P:endosomal transport"/>
    <property type="evidence" value="ECO:0007669"/>
    <property type="project" value="TreeGrafter"/>
</dbReference>
<evidence type="ECO:0000259" key="4">
    <source>
        <dbReference type="Pfam" id="PF04841"/>
    </source>
</evidence>
<organism evidence="5">
    <name type="scientific">Blastobotrys adeninivorans</name>
    <name type="common">Yeast</name>
    <name type="synonym">Arxula adeninivorans</name>
    <dbReference type="NCBI Taxonomy" id="409370"/>
    <lineage>
        <taxon>Eukaryota</taxon>
        <taxon>Fungi</taxon>
        <taxon>Dikarya</taxon>
        <taxon>Ascomycota</taxon>
        <taxon>Saccharomycotina</taxon>
        <taxon>Dipodascomycetes</taxon>
        <taxon>Dipodascales</taxon>
        <taxon>Trichomonascaceae</taxon>
        <taxon>Blastobotrys</taxon>
    </lineage>
</organism>
<dbReference type="GO" id="GO:0030897">
    <property type="term" value="C:HOPS complex"/>
    <property type="evidence" value="ECO:0007669"/>
    <property type="project" value="TreeGrafter"/>
</dbReference>
<protein>
    <recommendedName>
        <fullName evidence="2">Probable vacuolar protein sorting-associated protein 16 homolog</fullName>
    </recommendedName>
</protein>
<gene>
    <name evidence="5" type="ORF">GNLVRS02_ARAD1C30888g</name>
</gene>
<dbReference type="InterPro" id="IPR016534">
    <property type="entry name" value="VPS16"/>
</dbReference>
<reference evidence="5" key="2">
    <citation type="submission" date="2014-06" db="EMBL/GenBank/DDBJ databases">
        <title>The complete genome of Blastobotrys (Arxula) adeninivorans LS3 - a yeast of biotechnological interest.</title>
        <authorList>
            <person name="Kunze G."/>
            <person name="Gaillardin C."/>
            <person name="Czernicka M."/>
            <person name="Durrens P."/>
            <person name="Martin T."/>
            <person name="Boer E."/>
            <person name="Gabaldon T."/>
            <person name="Cruz J."/>
            <person name="Talla E."/>
            <person name="Marck C."/>
            <person name="Goffeau A."/>
            <person name="Barbe V."/>
            <person name="Baret P."/>
            <person name="Baronian K."/>
            <person name="Beier S."/>
            <person name="Bleykasten C."/>
            <person name="Bode R."/>
            <person name="Casaregola S."/>
            <person name="Despons L."/>
            <person name="Fairhead C."/>
            <person name="Giersberg M."/>
            <person name="Gierski P."/>
            <person name="Hahnel U."/>
            <person name="Hartmann A."/>
            <person name="Jankowska D."/>
            <person name="Jubin C."/>
            <person name="Jung P."/>
            <person name="Lafontaine I."/>
            <person name="Leh-Louis V."/>
            <person name="Lemaire M."/>
            <person name="Marcet-Houben M."/>
            <person name="Mascher M."/>
            <person name="Morel G."/>
            <person name="Richard G.-F."/>
            <person name="Riechen J."/>
            <person name="Sacerdot C."/>
            <person name="Sarkar A."/>
            <person name="Savel G."/>
            <person name="Schacherer J."/>
            <person name="Sherman D."/>
            <person name="Straub M.-L."/>
            <person name="Stein N."/>
            <person name="Thierry A."/>
            <person name="Trautwein-Schult A."/>
            <person name="Westhof E."/>
            <person name="Worch S."/>
            <person name="Dujon B."/>
            <person name="Souciet J.-L."/>
            <person name="Wincker P."/>
            <person name="Scholz U."/>
            <person name="Neuveglise N."/>
        </authorList>
    </citation>
    <scope>NUCLEOTIDE SEQUENCE</scope>
    <source>
        <strain evidence="5">LS3</strain>
    </source>
</reference>